<feature type="chain" id="PRO_5030814621" description="Secreted protein" evidence="1">
    <location>
        <begin position="30"/>
        <end position="144"/>
    </location>
</feature>
<proteinExistence type="predicted"/>
<keyword evidence="1" id="KW-0732">Signal</keyword>
<name>A0A7Y9EME4_9ACTN</name>
<evidence type="ECO:0000313" key="2">
    <source>
        <dbReference type="EMBL" id="NYD49730.1"/>
    </source>
</evidence>
<reference evidence="2 3" key="1">
    <citation type="submission" date="2020-07" db="EMBL/GenBank/DDBJ databases">
        <title>Sequencing the genomes of 1000 actinobacteria strains.</title>
        <authorList>
            <person name="Klenk H.-P."/>
        </authorList>
    </citation>
    <scope>NUCLEOTIDE SEQUENCE [LARGE SCALE GENOMIC DNA]</scope>
    <source>
        <strain evidence="2 3">DSM 40398</strain>
    </source>
</reference>
<evidence type="ECO:0000313" key="3">
    <source>
        <dbReference type="Proteomes" id="UP000529783"/>
    </source>
</evidence>
<protein>
    <recommendedName>
        <fullName evidence="4">Secreted protein</fullName>
    </recommendedName>
</protein>
<evidence type="ECO:0000256" key="1">
    <source>
        <dbReference type="SAM" id="SignalP"/>
    </source>
</evidence>
<dbReference type="AlphaFoldDB" id="A0A7Y9EME4"/>
<evidence type="ECO:0008006" key="4">
    <source>
        <dbReference type="Google" id="ProtNLM"/>
    </source>
</evidence>
<dbReference type="Proteomes" id="UP000529783">
    <property type="component" value="Unassembled WGS sequence"/>
</dbReference>
<dbReference type="EMBL" id="JACCBA010000001">
    <property type="protein sequence ID" value="NYD49730.1"/>
    <property type="molecule type" value="Genomic_DNA"/>
</dbReference>
<organism evidence="2 3">
    <name type="scientific">Actinomadura luteofluorescens</name>
    <dbReference type="NCBI Taxonomy" id="46163"/>
    <lineage>
        <taxon>Bacteria</taxon>
        <taxon>Bacillati</taxon>
        <taxon>Actinomycetota</taxon>
        <taxon>Actinomycetes</taxon>
        <taxon>Streptosporangiales</taxon>
        <taxon>Thermomonosporaceae</taxon>
        <taxon>Actinomadura</taxon>
    </lineage>
</organism>
<keyword evidence="3" id="KW-1185">Reference proteome</keyword>
<feature type="signal peptide" evidence="1">
    <location>
        <begin position="1"/>
        <end position="29"/>
    </location>
</feature>
<gene>
    <name evidence="2" type="ORF">BJY14_005713</name>
</gene>
<comment type="caution">
    <text evidence="2">The sequence shown here is derived from an EMBL/GenBank/DDBJ whole genome shotgun (WGS) entry which is preliminary data.</text>
</comment>
<dbReference type="RefSeq" id="WP_179846397.1">
    <property type="nucleotide sequence ID" value="NZ_JACCBA010000001.1"/>
</dbReference>
<sequence length="144" mass="15294">MNKQRFAAKAAGVSLAAVLGLGVAGPAFGATAEAGRTAAPVTAVQRPAPSGFSAADTAALRQIGFSGREIQQLQQDLARKGGLSTLLKILKKAGKLKSAIKAAKKGWKAFKKWYSKLPRPLRWALKAAGWSTNAWDLYKLLRGY</sequence>
<accession>A0A7Y9EME4</accession>